<organism evidence="2 3">
    <name type="scientific">Jatrophihabitans endophyticus</name>
    <dbReference type="NCBI Taxonomy" id="1206085"/>
    <lineage>
        <taxon>Bacteria</taxon>
        <taxon>Bacillati</taxon>
        <taxon>Actinomycetota</taxon>
        <taxon>Actinomycetes</taxon>
        <taxon>Jatrophihabitantales</taxon>
        <taxon>Jatrophihabitantaceae</taxon>
        <taxon>Jatrophihabitans</taxon>
    </lineage>
</organism>
<name>A0A1M5HLB3_9ACTN</name>
<evidence type="ECO:0000313" key="2">
    <source>
        <dbReference type="EMBL" id="SHG16739.1"/>
    </source>
</evidence>
<gene>
    <name evidence="2" type="ORF">SAMN05443575_1558</name>
</gene>
<feature type="chain" id="PRO_5009910838" evidence="1">
    <location>
        <begin position="28"/>
        <end position="183"/>
    </location>
</feature>
<keyword evidence="3" id="KW-1185">Reference proteome</keyword>
<accession>A0A1M5HLB3</accession>
<dbReference type="RefSeq" id="WP_143168053.1">
    <property type="nucleotide sequence ID" value="NZ_FQVU01000002.1"/>
</dbReference>
<evidence type="ECO:0000313" key="3">
    <source>
        <dbReference type="Proteomes" id="UP000186132"/>
    </source>
</evidence>
<dbReference type="AlphaFoldDB" id="A0A1M5HLB3"/>
<keyword evidence="1" id="KW-0732">Signal</keyword>
<protein>
    <submittedName>
        <fullName evidence="2">Uncharacterized protein</fullName>
    </submittedName>
</protein>
<dbReference type="EMBL" id="FQVU01000002">
    <property type="protein sequence ID" value="SHG16739.1"/>
    <property type="molecule type" value="Genomic_DNA"/>
</dbReference>
<feature type="signal peptide" evidence="1">
    <location>
        <begin position="1"/>
        <end position="27"/>
    </location>
</feature>
<evidence type="ECO:0000256" key="1">
    <source>
        <dbReference type="SAM" id="SignalP"/>
    </source>
</evidence>
<proteinExistence type="predicted"/>
<dbReference type="PROSITE" id="PS51257">
    <property type="entry name" value="PROKAR_LIPOPROTEIN"/>
    <property type="match status" value="1"/>
</dbReference>
<sequence length="183" mass="19456">MRRHLATRGWLPVFAASAVAIGCVACASDEQTTVTVRSSNSYYGEASYDDGVTDTRAAIPAVDLPTASGASLTVHATAEAPPTPRFASRYLRHGNGSRIQPADHHATIRFAISNWNGSHFSHNTWADPGATPVRVGRSTPTDVLARVYTLVVGDIVEFTDRAGPELSRSGPTQVVVLEVVSRG</sequence>
<dbReference type="Proteomes" id="UP000186132">
    <property type="component" value="Unassembled WGS sequence"/>
</dbReference>
<reference evidence="3" key="1">
    <citation type="submission" date="2016-11" db="EMBL/GenBank/DDBJ databases">
        <authorList>
            <person name="Varghese N."/>
            <person name="Submissions S."/>
        </authorList>
    </citation>
    <scope>NUCLEOTIDE SEQUENCE [LARGE SCALE GENOMIC DNA]</scope>
    <source>
        <strain evidence="3">DSM 45627</strain>
    </source>
</reference>